<keyword evidence="3" id="KW-0238">DNA-binding</keyword>
<keyword evidence="2" id="KW-0805">Transcription regulation</keyword>
<dbReference type="PROSITE" id="PS50066">
    <property type="entry name" value="MADS_BOX_2"/>
    <property type="match status" value="1"/>
</dbReference>
<dbReference type="InterPro" id="IPR002100">
    <property type="entry name" value="TF_MADSbox"/>
</dbReference>
<keyword evidence="9" id="KW-1185">Reference proteome</keyword>
<protein>
    <submittedName>
        <fullName evidence="8">SRF-TF domain-containing protein</fullName>
    </submittedName>
</protein>
<keyword evidence="4" id="KW-0804">Transcription</keyword>
<feature type="non-terminal residue" evidence="8">
    <location>
        <position position="1"/>
    </location>
</feature>
<organism evidence="8 9">
    <name type="scientific">Cephalotus follicularis</name>
    <name type="common">Albany pitcher plant</name>
    <dbReference type="NCBI Taxonomy" id="3775"/>
    <lineage>
        <taxon>Eukaryota</taxon>
        <taxon>Viridiplantae</taxon>
        <taxon>Streptophyta</taxon>
        <taxon>Embryophyta</taxon>
        <taxon>Tracheophyta</taxon>
        <taxon>Spermatophyta</taxon>
        <taxon>Magnoliopsida</taxon>
        <taxon>eudicotyledons</taxon>
        <taxon>Gunneridae</taxon>
        <taxon>Pentapetalae</taxon>
        <taxon>rosids</taxon>
        <taxon>fabids</taxon>
        <taxon>Oxalidales</taxon>
        <taxon>Cephalotaceae</taxon>
        <taxon>Cephalotus</taxon>
    </lineage>
</organism>
<dbReference type="EMBL" id="BDDD01007376">
    <property type="protein sequence ID" value="GAV91395.1"/>
    <property type="molecule type" value="Genomic_DNA"/>
</dbReference>
<dbReference type="GO" id="GO:0046983">
    <property type="term" value="F:protein dimerization activity"/>
    <property type="evidence" value="ECO:0007669"/>
    <property type="project" value="InterPro"/>
</dbReference>
<evidence type="ECO:0000256" key="5">
    <source>
        <dbReference type="ARBA" id="ARBA00023242"/>
    </source>
</evidence>
<feature type="coiled-coil region" evidence="6">
    <location>
        <begin position="69"/>
        <end position="142"/>
    </location>
</feature>
<dbReference type="GO" id="GO:0000978">
    <property type="term" value="F:RNA polymerase II cis-regulatory region sequence-specific DNA binding"/>
    <property type="evidence" value="ECO:0007669"/>
    <property type="project" value="TreeGrafter"/>
</dbReference>
<dbReference type="PANTHER" id="PTHR11945:SF733">
    <property type="entry name" value="AGAMOUS-LIKE MADS-BOX PROTEIN AGL61"/>
    <property type="match status" value="1"/>
</dbReference>
<reference evidence="9" key="1">
    <citation type="submission" date="2016-04" db="EMBL/GenBank/DDBJ databases">
        <title>Cephalotus genome sequencing.</title>
        <authorList>
            <person name="Fukushima K."/>
            <person name="Hasebe M."/>
            <person name="Fang X."/>
        </authorList>
    </citation>
    <scope>NUCLEOTIDE SEQUENCE [LARGE SCALE GENOMIC DNA]</scope>
    <source>
        <strain evidence="9">cv. St1</strain>
    </source>
</reference>
<evidence type="ECO:0000256" key="1">
    <source>
        <dbReference type="ARBA" id="ARBA00004123"/>
    </source>
</evidence>
<evidence type="ECO:0000313" key="9">
    <source>
        <dbReference type="Proteomes" id="UP000187406"/>
    </source>
</evidence>
<accession>A0A1Q3DG49</accession>
<proteinExistence type="predicted"/>
<dbReference type="InParanoid" id="A0A1Q3DG49"/>
<dbReference type="AlphaFoldDB" id="A0A1Q3DG49"/>
<evidence type="ECO:0000259" key="7">
    <source>
        <dbReference type="PROSITE" id="PS50066"/>
    </source>
</evidence>
<sequence length="158" mass="17761">DARQNAISKRRFGVFKKAKELCTLFSAETVLVISPGCKAFTFGHPGVDATIRRLDNGEMPYSLVIQSCQDDHAANLRKLKMQHAELLEQIEAEKKRAQKLRQINSGKCWLNTPIDKLNLKELEVMQAMLENFEERLLKHIDKVSSSTSTSATNFAGAI</sequence>
<name>A0A1Q3DG49_CEPFO</name>
<evidence type="ECO:0000313" key="8">
    <source>
        <dbReference type="EMBL" id="GAV91395.1"/>
    </source>
</evidence>
<gene>
    <name evidence="8" type="ORF">CFOL_v3_34790</name>
</gene>
<dbReference type="PANTHER" id="PTHR11945">
    <property type="entry name" value="MADS BOX PROTEIN"/>
    <property type="match status" value="1"/>
</dbReference>
<comment type="subcellular location">
    <subcellularLocation>
        <location evidence="1">Nucleus</location>
    </subcellularLocation>
</comment>
<dbReference type="Gene3D" id="3.40.1810.10">
    <property type="entry name" value="Transcription factor, MADS-box"/>
    <property type="match status" value="1"/>
</dbReference>
<dbReference type="GO" id="GO:0000981">
    <property type="term" value="F:DNA-binding transcription factor activity, RNA polymerase II-specific"/>
    <property type="evidence" value="ECO:0007669"/>
    <property type="project" value="TreeGrafter"/>
</dbReference>
<dbReference type="Pfam" id="PF00319">
    <property type="entry name" value="SRF-TF"/>
    <property type="match status" value="1"/>
</dbReference>
<dbReference type="STRING" id="3775.A0A1Q3DG49"/>
<dbReference type="OrthoDB" id="1898716at2759"/>
<comment type="caution">
    <text evidence="8">The sequence shown here is derived from an EMBL/GenBank/DDBJ whole genome shotgun (WGS) entry which is preliminary data.</text>
</comment>
<dbReference type="GO" id="GO:0005634">
    <property type="term" value="C:nucleus"/>
    <property type="evidence" value="ECO:0007669"/>
    <property type="project" value="UniProtKB-SubCell"/>
</dbReference>
<dbReference type="SMART" id="SM00432">
    <property type="entry name" value="MADS"/>
    <property type="match status" value="1"/>
</dbReference>
<evidence type="ECO:0000256" key="2">
    <source>
        <dbReference type="ARBA" id="ARBA00023015"/>
    </source>
</evidence>
<dbReference type="InterPro" id="IPR036879">
    <property type="entry name" value="TF_MADSbox_sf"/>
</dbReference>
<keyword evidence="5" id="KW-0539">Nucleus</keyword>
<feature type="non-terminal residue" evidence="8">
    <location>
        <position position="158"/>
    </location>
</feature>
<evidence type="ECO:0000256" key="4">
    <source>
        <dbReference type="ARBA" id="ARBA00023163"/>
    </source>
</evidence>
<dbReference type="SUPFAM" id="SSF55455">
    <property type="entry name" value="SRF-like"/>
    <property type="match status" value="1"/>
</dbReference>
<keyword evidence="6" id="KW-0175">Coiled coil</keyword>
<evidence type="ECO:0000256" key="6">
    <source>
        <dbReference type="SAM" id="Coils"/>
    </source>
</evidence>
<feature type="domain" description="MADS-box" evidence="7">
    <location>
        <begin position="1"/>
        <end position="33"/>
    </location>
</feature>
<dbReference type="Proteomes" id="UP000187406">
    <property type="component" value="Unassembled WGS sequence"/>
</dbReference>
<evidence type="ECO:0000256" key="3">
    <source>
        <dbReference type="ARBA" id="ARBA00023125"/>
    </source>
</evidence>